<accession>A0ABQ0P1F7</accession>
<dbReference type="EMBL" id="BAQD01000147">
    <property type="protein sequence ID" value="GBQ09050.1"/>
    <property type="molecule type" value="Genomic_DNA"/>
</dbReference>
<reference evidence="4" key="1">
    <citation type="submission" date="2013-04" db="EMBL/GenBank/DDBJ databases">
        <title>The genome sequencing project of 58 acetic acid bacteria.</title>
        <authorList>
            <person name="Okamoto-Kainuma A."/>
            <person name="Ishikawa M."/>
            <person name="Umino S."/>
            <person name="Koizumi Y."/>
            <person name="Shiwa Y."/>
            <person name="Yoshikawa H."/>
            <person name="Matsutani M."/>
            <person name="Matsushita K."/>
        </authorList>
    </citation>
    <scope>NUCLEOTIDE SEQUENCE</scope>
    <source>
        <strain evidence="4">DSM 15669</strain>
    </source>
</reference>
<dbReference type="RefSeq" id="WP_306345032.1">
    <property type="nucleotide sequence ID" value="NZ_BAQD01000147.1"/>
</dbReference>
<keyword evidence="5" id="KW-1185">Reference proteome</keyword>
<dbReference type="Proteomes" id="UP001062901">
    <property type="component" value="Unassembled WGS sequence"/>
</dbReference>
<comment type="caution">
    <text evidence="4">The sequence shown here is derived from an EMBL/GenBank/DDBJ whole genome shotgun (WGS) entry which is preliminary data.</text>
</comment>
<evidence type="ECO:0000313" key="5">
    <source>
        <dbReference type="Proteomes" id="UP001062901"/>
    </source>
</evidence>
<evidence type="ECO:0000313" key="4">
    <source>
        <dbReference type="EMBL" id="GBQ09050.1"/>
    </source>
</evidence>
<name>A0ABQ0P1F7_9PROT</name>
<dbReference type="PANTHER" id="PTHR30629:SF2">
    <property type="entry name" value="PROPHAGE INTEGRASE INTS-RELATED"/>
    <property type="match status" value="1"/>
</dbReference>
<protein>
    <recommendedName>
        <fullName evidence="3">Integrase DNA-binding domain-containing protein</fullName>
    </recommendedName>
</protein>
<dbReference type="Gene3D" id="3.30.160.390">
    <property type="entry name" value="Integrase, DNA-binding domain"/>
    <property type="match status" value="1"/>
</dbReference>
<dbReference type="InterPro" id="IPR025166">
    <property type="entry name" value="Integrase_DNA_bind_dom"/>
</dbReference>
<sequence length="63" mass="7143">MLTDVAARKAKGAEKPYKLSDSQGLFLYVQPNGSRLWRMKYRFGGKERLLSFGKYPEVTLSSA</sequence>
<proteinExistence type="inferred from homology"/>
<dbReference type="InterPro" id="IPR038488">
    <property type="entry name" value="Integrase_DNA-bd_sf"/>
</dbReference>
<evidence type="ECO:0000259" key="3">
    <source>
        <dbReference type="Pfam" id="PF13356"/>
    </source>
</evidence>
<evidence type="ECO:0000256" key="2">
    <source>
        <dbReference type="ARBA" id="ARBA00022908"/>
    </source>
</evidence>
<keyword evidence="2" id="KW-0229">DNA integration</keyword>
<comment type="similarity">
    <text evidence="1">Belongs to the 'phage' integrase family.</text>
</comment>
<feature type="domain" description="Integrase DNA-binding" evidence="3">
    <location>
        <begin position="2"/>
        <end position="63"/>
    </location>
</feature>
<gene>
    <name evidence="4" type="ORF">AA15669_2035</name>
</gene>
<dbReference type="InterPro" id="IPR050808">
    <property type="entry name" value="Phage_Integrase"/>
</dbReference>
<evidence type="ECO:0000256" key="1">
    <source>
        <dbReference type="ARBA" id="ARBA00008857"/>
    </source>
</evidence>
<organism evidence="4 5">
    <name type="scientific">Saccharibacter floricola DSM 15669</name>
    <dbReference type="NCBI Taxonomy" id="1123227"/>
    <lineage>
        <taxon>Bacteria</taxon>
        <taxon>Pseudomonadati</taxon>
        <taxon>Pseudomonadota</taxon>
        <taxon>Alphaproteobacteria</taxon>
        <taxon>Acetobacterales</taxon>
        <taxon>Acetobacteraceae</taxon>
        <taxon>Saccharibacter</taxon>
    </lineage>
</organism>
<dbReference type="PANTHER" id="PTHR30629">
    <property type="entry name" value="PROPHAGE INTEGRASE"/>
    <property type="match status" value="1"/>
</dbReference>
<dbReference type="Pfam" id="PF13356">
    <property type="entry name" value="Arm-DNA-bind_3"/>
    <property type="match status" value="1"/>
</dbReference>